<evidence type="ECO:0000313" key="5">
    <source>
        <dbReference type="EMBL" id="AOZ52147.1"/>
    </source>
</evidence>
<name>A0A1D9LLK9_9NEIS</name>
<evidence type="ECO:0000256" key="1">
    <source>
        <dbReference type="ARBA" id="ARBA00023015"/>
    </source>
</evidence>
<dbReference type="InterPro" id="IPR018062">
    <property type="entry name" value="HTH_AraC-typ_CS"/>
</dbReference>
<dbReference type="PANTHER" id="PTHR43280:SF13">
    <property type="entry name" value="HTH-TYPE TRANSCRIPTIONAL ACTIVATOR RHAR"/>
    <property type="match status" value="1"/>
</dbReference>
<dbReference type="PANTHER" id="PTHR43280">
    <property type="entry name" value="ARAC-FAMILY TRANSCRIPTIONAL REGULATOR"/>
    <property type="match status" value="1"/>
</dbReference>
<keyword evidence="3" id="KW-0804">Transcription</keyword>
<proteinExistence type="predicted"/>
<keyword evidence="2" id="KW-0238">DNA-binding</keyword>
<dbReference type="EMBL" id="CP017707">
    <property type="protein sequence ID" value="AOZ52147.1"/>
    <property type="molecule type" value="Genomic_DNA"/>
</dbReference>
<dbReference type="KEGG" id="cvc:BKX93_20510"/>
<dbReference type="SUPFAM" id="SSF46689">
    <property type="entry name" value="Homeodomain-like"/>
    <property type="match status" value="1"/>
</dbReference>
<reference evidence="5 6" key="1">
    <citation type="submission" date="2016-10" db="EMBL/GenBank/DDBJ databases">
        <title>Chromobacterium muskegensis sp. nov., an insecticidal bacterium isolated from Sphagnum bogs.</title>
        <authorList>
            <person name="Sparks M.E."/>
            <person name="Blackburn M.B."/>
            <person name="Gundersen-Rindal D.E."/>
            <person name="Mitchell A."/>
            <person name="Farrar R."/>
            <person name="Kuhar D."/>
        </authorList>
    </citation>
    <scope>NUCLEOTIDE SEQUENCE [LARGE SCALE GENOMIC DNA]</scope>
    <source>
        <strain evidence="5 6">21-1</strain>
    </source>
</reference>
<evidence type="ECO:0000259" key="4">
    <source>
        <dbReference type="PROSITE" id="PS01124"/>
    </source>
</evidence>
<dbReference type="RefSeq" id="WP_046159179.1">
    <property type="nucleotide sequence ID" value="NZ_CP017707.1"/>
</dbReference>
<dbReference type="InterPro" id="IPR009057">
    <property type="entry name" value="Homeodomain-like_sf"/>
</dbReference>
<dbReference type="Pfam" id="PF12833">
    <property type="entry name" value="HTH_18"/>
    <property type="match status" value="1"/>
</dbReference>
<dbReference type="InterPro" id="IPR018060">
    <property type="entry name" value="HTH_AraC"/>
</dbReference>
<protein>
    <recommendedName>
        <fullName evidence="4">HTH araC/xylS-type domain-containing protein</fullName>
    </recommendedName>
</protein>
<dbReference type="InterPro" id="IPR020449">
    <property type="entry name" value="Tscrpt_reg_AraC-type_HTH"/>
</dbReference>
<dbReference type="Gene3D" id="1.10.10.60">
    <property type="entry name" value="Homeodomain-like"/>
    <property type="match status" value="1"/>
</dbReference>
<sequence length="239" mass="26537">MTCLHIILTTEDDMVRVAGQSYPVLGPSLLLMAGTGTPELSATGRAYPVSAMELQLVYRDMQQLLPGGGRGAMLDIPRNIPAEEGVLRAAGQLAEADRCAMLRFVLSYCLAVDGEYCAALLRYLVAADLDLFDFIHRHRLQPWPVARYADALGLPLRKFNQLFKEKYGVSAKHWLLAQRLEYARGLLETTTKKVIDVALESGFGNPAHFSDSFRRHFRMSPSDVRREAPTVPLAASLLF</sequence>
<dbReference type="AlphaFoldDB" id="A0A1D9LLK9"/>
<dbReference type="PRINTS" id="PR00032">
    <property type="entry name" value="HTHARAC"/>
</dbReference>
<evidence type="ECO:0000313" key="6">
    <source>
        <dbReference type="Proteomes" id="UP000178776"/>
    </source>
</evidence>
<dbReference type="GO" id="GO:0043565">
    <property type="term" value="F:sequence-specific DNA binding"/>
    <property type="evidence" value="ECO:0007669"/>
    <property type="project" value="InterPro"/>
</dbReference>
<keyword evidence="1" id="KW-0805">Transcription regulation</keyword>
<organism evidence="5 6">
    <name type="scientific">Chromobacterium vaccinii</name>
    <dbReference type="NCBI Taxonomy" id="1108595"/>
    <lineage>
        <taxon>Bacteria</taxon>
        <taxon>Pseudomonadati</taxon>
        <taxon>Pseudomonadota</taxon>
        <taxon>Betaproteobacteria</taxon>
        <taxon>Neisseriales</taxon>
        <taxon>Chromobacteriaceae</taxon>
        <taxon>Chromobacterium</taxon>
    </lineage>
</organism>
<dbReference type="STRING" id="1108595.BKX93_20510"/>
<dbReference type="PROSITE" id="PS01124">
    <property type="entry name" value="HTH_ARAC_FAMILY_2"/>
    <property type="match status" value="1"/>
</dbReference>
<evidence type="ECO:0000256" key="3">
    <source>
        <dbReference type="ARBA" id="ARBA00023163"/>
    </source>
</evidence>
<gene>
    <name evidence="5" type="ORF">BKX93_20510</name>
</gene>
<dbReference type="SMART" id="SM00342">
    <property type="entry name" value="HTH_ARAC"/>
    <property type="match status" value="1"/>
</dbReference>
<dbReference type="GO" id="GO:0003700">
    <property type="term" value="F:DNA-binding transcription factor activity"/>
    <property type="evidence" value="ECO:0007669"/>
    <property type="project" value="InterPro"/>
</dbReference>
<dbReference type="PROSITE" id="PS00041">
    <property type="entry name" value="HTH_ARAC_FAMILY_1"/>
    <property type="match status" value="1"/>
</dbReference>
<dbReference type="Proteomes" id="UP000178776">
    <property type="component" value="Chromosome"/>
</dbReference>
<evidence type="ECO:0000256" key="2">
    <source>
        <dbReference type="ARBA" id="ARBA00023125"/>
    </source>
</evidence>
<feature type="domain" description="HTH araC/xylS-type" evidence="4">
    <location>
        <begin position="129"/>
        <end position="227"/>
    </location>
</feature>
<dbReference type="GeneID" id="68843586"/>
<accession>A0A1D9LLK9</accession>